<keyword evidence="6" id="KW-0812">Transmembrane</keyword>
<dbReference type="GO" id="GO:0003924">
    <property type="term" value="F:GTPase activity"/>
    <property type="evidence" value="ECO:0007669"/>
    <property type="project" value="TreeGrafter"/>
</dbReference>
<evidence type="ECO:0000256" key="6">
    <source>
        <dbReference type="SAM" id="Phobius"/>
    </source>
</evidence>
<reference evidence="7 8" key="1">
    <citation type="submission" date="2011-07" db="EMBL/GenBank/DDBJ databases">
        <authorList>
            <person name="Coyne R."/>
            <person name="Brami D."/>
            <person name="Johnson J."/>
            <person name="Hostetler J."/>
            <person name="Hannick L."/>
            <person name="Clark T."/>
            <person name="Cassidy-Hanley D."/>
            <person name="Inman J."/>
        </authorList>
    </citation>
    <scope>NUCLEOTIDE SEQUENCE [LARGE SCALE GENOMIC DNA]</scope>
    <source>
        <strain evidence="7 8">G5</strain>
    </source>
</reference>
<dbReference type="InParanoid" id="G0R0K3"/>
<protein>
    <recommendedName>
        <fullName evidence="5">GPN-loop GTPase 2</fullName>
    </recommendedName>
</protein>
<keyword evidence="8" id="KW-1185">Reference proteome</keyword>
<dbReference type="GO" id="GO:0005737">
    <property type="term" value="C:cytoplasm"/>
    <property type="evidence" value="ECO:0007669"/>
    <property type="project" value="TreeGrafter"/>
</dbReference>
<keyword evidence="6" id="KW-0472">Membrane</keyword>
<dbReference type="SUPFAM" id="SSF52540">
    <property type="entry name" value="P-loop containing nucleoside triphosphate hydrolases"/>
    <property type="match status" value="1"/>
</dbReference>
<keyword evidence="3 5" id="KW-0378">Hydrolase</keyword>
<dbReference type="InterPro" id="IPR027417">
    <property type="entry name" value="P-loop_NTPase"/>
</dbReference>
<evidence type="ECO:0000256" key="4">
    <source>
        <dbReference type="ARBA" id="ARBA00023134"/>
    </source>
</evidence>
<dbReference type="OMA" id="MWFGQLI"/>
<organism evidence="7 8">
    <name type="scientific">Ichthyophthirius multifiliis</name>
    <name type="common">White spot disease agent</name>
    <name type="synonym">Ich</name>
    <dbReference type="NCBI Taxonomy" id="5932"/>
    <lineage>
        <taxon>Eukaryota</taxon>
        <taxon>Sar</taxon>
        <taxon>Alveolata</taxon>
        <taxon>Ciliophora</taxon>
        <taxon>Intramacronucleata</taxon>
        <taxon>Oligohymenophorea</taxon>
        <taxon>Hymenostomatida</taxon>
        <taxon>Ophryoglenina</taxon>
        <taxon>Ichthyophthirius</taxon>
    </lineage>
</organism>
<dbReference type="FunCoup" id="G0R0K3">
    <property type="interactions" value="435"/>
</dbReference>
<dbReference type="PANTHER" id="PTHR21231:SF3">
    <property type="entry name" value="GPN-LOOP GTPASE 2"/>
    <property type="match status" value="1"/>
</dbReference>
<gene>
    <name evidence="7" type="ORF">IMG5_165330</name>
</gene>
<comment type="similarity">
    <text evidence="1 5">Belongs to the GPN-loop GTPase family.</text>
</comment>
<comment type="subunit">
    <text evidence="5">Binds to RNA polymerase II (RNAPII).</text>
</comment>
<evidence type="ECO:0000256" key="1">
    <source>
        <dbReference type="ARBA" id="ARBA00005290"/>
    </source>
</evidence>
<dbReference type="AlphaFoldDB" id="G0R0K3"/>
<dbReference type="InterPro" id="IPR030231">
    <property type="entry name" value="Gpn2"/>
</dbReference>
<dbReference type="RefSeq" id="XP_004030225.1">
    <property type="nucleotide sequence ID" value="XM_004030177.1"/>
</dbReference>
<proteinExistence type="inferred from homology"/>
<dbReference type="GeneID" id="14905091"/>
<dbReference type="OrthoDB" id="5839at2759"/>
<feature type="transmembrane region" description="Helical" evidence="6">
    <location>
        <begin position="270"/>
        <end position="290"/>
    </location>
</feature>
<name>G0R0K3_ICHMU</name>
<dbReference type="EMBL" id="GL984196">
    <property type="protein sequence ID" value="EGR28989.1"/>
    <property type="molecule type" value="Genomic_DNA"/>
</dbReference>
<dbReference type="GO" id="GO:0005525">
    <property type="term" value="F:GTP binding"/>
    <property type="evidence" value="ECO:0007669"/>
    <property type="project" value="UniProtKB-KW"/>
</dbReference>
<dbReference type="InterPro" id="IPR004130">
    <property type="entry name" value="Gpn"/>
</dbReference>
<dbReference type="Proteomes" id="UP000008983">
    <property type="component" value="Unassembled WGS sequence"/>
</dbReference>
<dbReference type="CDD" id="cd17871">
    <property type="entry name" value="GPN2"/>
    <property type="match status" value="1"/>
</dbReference>
<keyword evidence="6" id="KW-1133">Transmembrane helix</keyword>
<evidence type="ECO:0000256" key="3">
    <source>
        <dbReference type="ARBA" id="ARBA00022801"/>
    </source>
</evidence>
<dbReference type="Pfam" id="PF03029">
    <property type="entry name" value="ATP_bind_1"/>
    <property type="match status" value="1"/>
</dbReference>
<keyword evidence="4 5" id="KW-0342">GTP-binding</keyword>
<evidence type="ECO:0000313" key="8">
    <source>
        <dbReference type="Proteomes" id="UP000008983"/>
    </source>
</evidence>
<evidence type="ECO:0000256" key="5">
    <source>
        <dbReference type="RuleBase" id="RU365059"/>
    </source>
</evidence>
<evidence type="ECO:0000256" key="2">
    <source>
        <dbReference type="ARBA" id="ARBA00022741"/>
    </source>
</evidence>
<dbReference type="PANTHER" id="PTHR21231">
    <property type="entry name" value="XPA-BINDING PROTEIN 1-RELATED"/>
    <property type="match status" value="1"/>
</dbReference>
<dbReference type="Gene3D" id="3.40.50.300">
    <property type="entry name" value="P-loop containing nucleotide triphosphate hydrolases"/>
    <property type="match status" value="1"/>
</dbReference>
<evidence type="ECO:0000313" key="7">
    <source>
        <dbReference type="EMBL" id="EGR28989.1"/>
    </source>
</evidence>
<dbReference type="STRING" id="857967.G0R0K3"/>
<comment type="function">
    <text evidence="5">Small GTPase required for proper localization of RNA polymerase II and III (RNAPII and RNAPIII). May act at an RNAP assembly step prior to nuclear import.</text>
</comment>
<dbReference type="FunFam" id="3.40.50.300:FF:000338">
    <property type="entry name" value="GPN-loop GTPase 2"/>
    <property type="match status" value="1"/>
</dbReference>
<keyword evidence="2 5" id="KW-0547">Nucleotide-binding</keyword>
<accession>G0R0K3</accession>
<sequence length="292" mass="33946">MQEKNIYFGVLIIGPSGSGKTTLCAGFQQIFNQLERSHLIINLDPATEYTKYDKADIDIKDLICIDDVMQELNLGPNGALLYCMQFLENNINWLINQINLHKNKYLIFDFPGQIELYMCSDHVKNIIQVLQNNQTFESQLTVLELFDSCFCYDYSSFISLSLHALSSLMNLEMPHINILSKIDLMKQNGKPPMSLEHYLEAKDLAGIYAFDCEEYKKSLSSFDKKCYKLNKAIAELFDEFGLISFYPLYINNKLLVSNLIYKIDKSNGFLFYPGYVFYQIKYFLIYVMFLKE</sequence>
<dbReference type="eggNOG" id="KOG1533">
    <property type="taxonomic scope" value="Eukaryota"/>
</dbReference>